<reference evidence="2" key="1">
    <citation type="submission" date="2014-09" db="EMBL/GenBank/DDBJ databases">
        <authorList>
            <person name="Magalhaes I.L.F."/>
            <person name="Oliveira U."/>
            <person name="Santos F.R."/>
            <person name="Vidigal T.H.D.A."/>
            <person name="Brescovit A.D."/>
            <person name="Santos A.J."/>
        </authorList>
    </citation>
    <scope>NUCLEOTIDE SEQUENCE</scope>
    <source>
        <tissue evidence="2">Shoot tissue taken approximately 20 cm above the soil surface</tissue>
    </source>
</reference>
<organism evidence="2">
    <name type="scientific">Arundo donax</name>
    <name type="common">Giant reed</name>
    <name type="synonym">Donax arundinaceus</name>
    <dbReference type="NCBI Taxonomy" id="35708"/>
    <lineage>
        <taxon>Eukaryota</taxon>
        <taxon>Viridiplantae</taxon>
        <taxon>Streptophyta</taxon>
        <taxon>Embryophyta</taxon>
        <taxon>Tracheophyta</taxon>
        <taxon>Spermatophyta</taxon>
        <taxon>Magnoliopsida</taxon>
        <taxon>Liliopsida</taxon>
        <taxon>Poales</taxon>
        <taxon>Poaceae</taxon>
        <taxon>PACMAD clade</taxon>
        <taxon>Arundinoideae</taxon>
        <taxon>Arundineae</taxon>
        <taxon>Arundo</taxon>
    </lineage>
</organism>
<evidence type="ECO:0000256" key="1">
    <source>
        <dbReference type="SAM" id="MobiDB-lite"/>
    </source>
</evidence>
<feature type="compositionally biased region" description="Basic and acidic residues" evidence="1">
    <location>
        <begin position="44"/>
        <end position="54"/>
    </location>
</feature>
<name>A0A0A9E6T2_ARUDO</name>
<feature type="region of interest" description="Disordered" evidence="1">
    <location>
        <begin position="1"/>
        <end position="54"/>
    </location>
</feature>
<proteinExistence type="predicted"/>
<feature type="compositionally biased region" description="Basic and acidic residues" evidence="1">
    <location>
        <begin position="1"/>
        <end position="12"/>
    </location>
</feature>
<dbReference type="EMBL" id="GBRH01203162">
    <property type="protein sequence ID" value="JAD94733.1"/>
    <property type="molecule type" value="Transcribed_RNA"/>
</dbReference>
<evidence type="ECO:0000313" key="2">
    <source>
        <dbReference type="EMBL" id="JAD94733.1"/>
    </source>
</evidence>
<sequence>MRREGQEGGAERRTRRRQGHPQSQDDDIHCYRGCPKGGKNFESFGRKQEFGPIL</sequence>
<dbReference type="AlphaFoldDB" id="A0A0A9E6T2"/>
<protein>
    <submittedName>
        <fullName evidence="2">CRK</fullName>
    </submittedName>
</protein>
<reference evidence="2" key="2">
    <citation type="journal article" date="2015" name="Data Brief">
        <title>Shoot transcriptome of the giant reed, Arundo donax.</title>
        <authorList>
            <person name="Barrero R.A."/>
            <person name="Guerrero F.D."/>
            <person name="Moolhuijzen P."/>
            <person name="Goolsby J.A."/>
            <person name="Tidwell J."/>
            <person name="Bellgard S.E."/>
            <person name="Bellgard M.I."/>
        </authorList>
    </citation>
    <scope>NUCLEOTIDE SEQUENCE</scope>
    <source>
        <tissue evidence="2">Shoot tissue taken approximately 20 cm above the soil surface</tissue>
    </source>
</reference>
<accession>A0A0A9E6T2</accession>